<gene>
    <name evidence="3" type="ORF">PMACD_LOCUS3505</name>
</gene>
<keyword evidence="4" id="KW-1185">Reference proteome</keyword>
<dbReference type="GO" id="GO:0016405">
    <property type="term" value="F:CoA-ligase activity"/>
    <property type="evidence" value="ECO:0007669"/>
    <property type="project" value="TreeGrafter"/>
</dbReference>
<sequence length="126" mass="14667">MSLIFSGLLEQNHRNKRSPDKCGWLRNGNLFYRDDNYNFYFVNRLKLLLKYRNHQISPTEIENVIYGYPGVLDVAVSAREIKDLVEANLTDTKQLRGGVIFLQDFPITPTCKIKQSLLKQIVAEYL</sequence>
<name>A0A821PF32_9NEOP</name>
<dbReference type="PANTHER" id="PTHR24096:SF149">
    <property type="entry name" value="AMP-BINDING DOMAIN-CONTAINING PROTEIN-RELATED"/>
    <property type="match status" value="1"/>
</dbReference>
<dbReference type="PANTHER" id="PTHR24096">
    <property type="entry name" value="LONG-CHAIN-FATTY-ACID--COA LIGASE"/>
    <property type="match status" value="1"/>
</dbReference>
<reference evidence="3" key="1">
    <citation type="submission" date="2021-02" db="EMBL/GenBank/DDBJ databases">
        <authorList>
            <person name="Steward A R."/>
        </authorList>
    </citation>
    <scope>NUCLEOTIDE SEQUENCE</scope>
</reference>
<protein>
    <submittedName>
        <fullName evidence="3">Uncharacterized protein</fullName>
    </submittedName>
</protein>
<dbReference type="Proteomes" id="UP000663880">
    <property type="component" value="Unassembled WGS sequence"/>
</dbReference>
<dbReference type="EMBL" id="CAJOBZ010000006">
    <property type="protein sequence ID" value="CAF4802100.1"/>
    <property type="molecule type" value="Genomic_DNA"/>
</dbReference>
<organism evidence="3 4">
    <name type="scientific">Pieris macdunnoughi</name>
    <dbReference type="NCBI Taxonomy" id="345717"/>
    <lineage>
        <taxon>Eukaryota</taxon>
        <taxon>Metazoa</taxon>
        <taxon>Ecdysozoa</taxon>
        <taxon>Arthropoda</taxon>
        <taxon>Hexapoda</taxon>
        <taxon>Insecta</taxon>
        <taxon>Pterygota</taxon>
        <taxon>Neoptera</taxon>
        <taxon>Endopterygota</taxon>
        <taxon>Lepidoptera</taxon>
        <taxon>Glossata</taxon>
        <taxon>Ditrysia</taxon>
        <taxon>Papilionoidea</taxon>
        <taxon>Pieridae</taxon>
        <taxon>Pierinae</taxon>
        <taxon>Pieris</taxon>
    </lineage>
</organism>
<dbReference type="InterPro" id="IPR045851">
    <property type="entry name" value="AMP-bd_C_sf"/>
</dbReference>
<keyword evidence="2" id="KW-0436">Ligase</keyword>
<comment type="similarity">
    <text evidence="1">Belongs to the ATP-dependent AMP-binding enzyme family.</text>
</comment>
<evidence type="ECO:0000313" key="3">
    <source>
        <dbReference type="EMBL" id="CAF4802100.1"/>
    </source>
</evidence>
<evidence type="ECO:0000256" key="2">
    <source>
        <dbReference type="ARBA" id="ARBA00022598"/>
    </source>
</evidence>
<evidence type="ECO:0000313" key="4">
    <source>
        <dbReference type="Proteomes" id="UP000663880"/>
    </source>
</evidence>
<dbReference type="Gene3D" id="3.30.300.30">
    <property type="match status" value="2"/>
</dbReference>
<proteinExistence type="inferred from homology"/>
<evidence type="ECO:0000256" key="1">
    <source>
        <dbReference type="ARBA" id="ARBA00006432"/>
    </source>
</evidence>
<dbReference type="SUPFAM" id="SSF56801">
    <property type="entry name" value="Acetyl-CoA synthetase-like"/>
    <property type="match status" value="1"/>
</dbReference>
<dbReference type="OrthoDB" id="10253869at2759"/>
<dbReference type="AlphaFoldDB" id="A0A821PF32"/>
<accession>A0A821PF32</accession>
<comment type="caution">
    <text evidence="3">The sequence shown here is derived from an EMBL/GenBank/DDBJ whole genome shotgun (WGS) entry which is preliminary data.</text>
</comment>